<organism evidence="8 9">
    <name type="scientific">Rhodopirellula baltica (strain DSM 10527 / NCIMB 13988 / SH1)</name>
    <dbReference type="NCBI Taxonomy" id="243090"/>
    <lineage>
        <taxon>Bacteria</taxon>
        <taxon>Pseudomonadati</taxon>
        <taxon>Planctomycetota</taxon>
        <taxon>Planctomycetia</taxon>
        <taxon>Pirellulales</taxon>
        <taxon>Pirellulaceae</taxon>
        <taxon>Rhodopirellula</taxon>
    </lineage>
</organism>
<protein>
    <submittedName>
        <fullName evidence="8">Carboxyl-terminal processing protease</fullName>
    </submittedName>
</protein>
<reference evidence="8 9" key="1">
    <citation type="journal article" date="2003" name="Proc. Natl. Acad. Sci. U.S.A.">
        <title>Complete genome sequence of the marine planctomycete Pirellula sp. strain 1.</title>
        <authorList>
            <person name="Gloeckner F.O."/>
            <person name="Kube M."/>
            <person name="Bauer M."/>
            <person name="Teeling H."/>
            <person name="Lombardot T."/>
            <person name="Ludwig W."/>
            <person name="Gade D."/>
            <person name="Beck A."/>
            <person name="Borzym K."/>
            <person name="Heitmann K."/>
            <person name="Rabus R."/>
            <person name="Schlesner H."/>
            <person name="Amann R."/>
            <person name="Reinhardt R."/>
        </authorList>
    </citation>
    <scope>NUCLEOTIDE SEQUENCE [LARGE SCALE GENOMIC DNA]</scope>
    <source>
        <strain evidence="9">DSM 10527 / NCIMB 13988 / SH1</strain>
    </source>
</reference>
<dbReference type="InterPro" id="IPR029045">
    <property type="entry name" value="ClpP/crotonase-like_dom_sf"/>
</dbReference>
<gene>
    <name evidence="8" type="primary">ctpA</name>
    <name evidence="8" type="ordered locus">RB3195</name>
</gene>
<dbReference type="STRING" id="243090.RB3195"/>
<keyword evidence="6" id="KW-1133">Transmembrane helix</keyword>
<dbReference type="eggNOG" id="COG0793">
    <property type="taxonomic scope" value="Bacteria"/>
</dbReference>
<evidence type="ECO:0000256" key="1">
    <source>
        <dbReference type="ARBA" id="ARBA00009179"/>
    </source>
</evidence>
<dbReference type="InterPro" id="IPR001478">
    <property type="entry name" value="PDZ"/>
</dbReference>
<keyword evidence="9" id="KW-1185">Reference proteome</keyword>
<name>Q7UUN0_RHOBA</name>
<keyword evidence="4 5" id="KW-0720">Serine protease</keyword>
<dbReference type="PROSITE" id="PS50106">
    <property type="entry name" value="PDZ"/>
    <property type="match status" value="1"/>
</dbReference>
<dbReference type="InterPro" id="IPR004447">
    <property type="entry name" value="Peptidase_S41A"/>
</dbReference>
<dbReference type="Gene3D" id="3.90.226.10">
    <property type="entry name" value="2-enoyl-CoA Hydratase, Chain A, domain 1"/>
    <property type="match status" value="1"/>
</dbReference>
<dbReference type="InterPro" id="IPR005151">
    <property type="entry name" value="Tail-specific_protease"/>
</dbReference>
<accession>Q7UUN0</accession>
<evidence type="ECO:0000256" key="6">
    <source>
        <dbReference type="SAM" id="Phobius"/>
    </source>
</evidence>
<dbReference type="Proteomes" id="UP000001025">
    <property type="component" value="Chromosome"/>
</dbReference>
<dbReference type="HOGENOM" id="CLU_479722_0_0_0"/>
<dbReference type="InterPro" id="IPR041489">
    <property type="entry name" value="PDZ_6"/>
</dbReference>
<proteinExistence type="inferred from homology"/>
<dbReference type="CDD" id="cd07560">
    <property type="entry name" value="Peptidase_S41_CPP"/>
    <property type="match status" value="1"/>
</dbReference>
<evidence type="ECO:0000256" key="2">
    <source>
        <dbReference type="ARBA" id="ARBA00022670"/>
    </source>
</evidence>
<evidence type="ECO:0000313" key="8">
    <source>
        <dbReference type="EMBL" id="CAD73049.1"/>
    </source>
</evidence>
<dbReference type="GO" id="GO:0006508">
    <property type="term" value="P:proteolysis"/>
    <property type="evidence" value="ECO:0007669"/>
    <property type="project" value="UniProtKB-KW"/>
</dbReference>
<dbReference type="Pfam" id="PF03572">
    <property type="entry name" value="Peptidase_S41"/>
    <property type="match status" value="1"/>
</dbReference>
<feature type="transmembrane region" description="Helical" evidence="6">
    <location>
        <begin position="60"/>
        <end position="79"/>
    </location>
</feature>
<comment type="similarity">
    <text evidence="1 5">Belongs to the peptidase S41A family.</text>
</comment>
<dbReference type="GO" id="GO:0004175">
    <property type="term" value="F:endopeptidase activity"/>
    <property type="evidence" value="ECO:0000318"/>
    <property type="project" value="GO_Central"/>
</dbReference>
<dbReference type="Gene3D" id="3.30.750.44">
    <property type="match status" value="1"/>
</dbReference>
<dbReference type="PANTHER" id="PTHR32060:SF30">
    <property type="entry name" value="CARBOXY-TERMINAL PROCESSING PROTEASE CTPA"/>
    <property type="match status" value="1"/>
</dbReference>
<keyword evidence="6" id="KW-0812">Transmembrane</keyword>
<dbReference type="SMART" id="SM00228">
    <property type="entry name" value="PDZ"/>
    <property type="match status" value="1"/>
</dbReference>
<dbReference type="GO" id="GO:0030288">
    <property type="term" value="C:outer membrane-bounded periplasmic space"/>
    <property type="evidence" value="ECO:0000318"/>
    <property type="project" value="GO_Central"/>
</dbReference>
<dbReference type="SUPFAM" id="SSF50156">
    <property type="entry name" value="PDZ domain-like"/>
    <property type="match status" value="1"/>
</dbReference>
<dbReference type="InterPro" id="IPR036034">
    <property type="entry name" value="PDZ_sf"/>
</dbReference>
<evidence type="ECO:0000256" key="4">
    <source>
        <dbReference type="ARBA" id="ARBA00022825"/>
    </source>
</evidence>
<dbReference type="InParanoid" id="Q7UUN0"/>
<keyword evidence="2 5" id="KW-0645">Protease</keyword>
<evidence type="ECO:0000256" key="3">
    <source>
        <dbReference type="ARBA" id="ARBA00022801"/>
    </source>
</evidence>
<dbReference type="Gene3D" id="2.30.42.10">
    <property type="match status" value="1"/>
</dbReference>
<dbReference type="PATRIC" id="fig|243090.15.peg.1472"/>
<dbReference type="OrthoDB" id="9812068at2"/>
<dbReference type="SMART" id="SM00245">
    <property type="entry name" value="TSPc"/>
    <property type="match status" value="1"/>
</dbReference>
<dbReference type="PANTHER" id="PTHR32060">
    <property type="entry name" value="TAIL-SPECIFIC PROTEASE"/>
    <property type="match status" value="1"/>
</dbReference>
<dbReference type="NCBIfam" id="TIGR00225">
    <property type="entry name" value="prc"/>
    <property type="match status" value="1"/>
</dbReference>
<sequence>MDSPRPAIPLQRHSRWNRRMDLLTTINRCLAFDKQADQSNEGKAIAKHARRRRVAGRMRTFALVVGAIAVGGSSMPAFAQGFVPSRGPTVSAPTNDAERKLEEQERARALTDGIELEDAGQWSDAIDHYESATRRFPQDRILYQRLLISRLRFDVNRRYQDQTYLRSLRDMTTSQSLDLYSEILANLQTHYVDTIEWSRVLLHGTAALETALDDETFVQTMLPNATPEQIEKFRMEIHHRISQRSTQSRFDLRATVSQVASMAQQELGLSGTATVLEFVSGAVSTLDTYTRLLSPGQLDDMFSTIDGNFVGLGVELKPGEDCLNILSVIPGGPADEAGIVAGDRIMGVDAISAADRDPDYVADLLRGPEGSLVSLEIASVDQQPRSIRVARRRVDVPCVENIHLVDTDAKIGYFRLTNFQKSTPAEVEKALWALSRQGMRSLIIDLRDNPGGLLPASVEVADRFIDNGRILTTRGRNARENFDYSAHRANTWNVPLAVLIDRNSASASEIFSGAIRDSNRGTVVGEKSYGKGSVQGIFRMQAAQFGLCLTTAKFYSPSGRAISRNGVEPHLSVPPTYIAARPDENGRLVTELEDDVLQRAIEHLAQPAH</sequence>
<dbReference type="KEGG" id="rba:RB3195"/>
<evidence type="ECO:0000313" key="9">
    <source>
        <dbReference type="Proteomes" id="UP000001025"/>
    </source>
</evidence>
<dbReference type="AlphaFoldDB" id="Q7UUN0"/>
<dbReference type="Pfam" id="PF17820">
    <property type="entry name" value="PDZ_6"/>
    <property type="match status" value="1"/>
</dbReference>
<feature type="domain" description="PDZ" evidence="7">
    <location>
        <begin position="307"/>
        <end position="366"/>
    </location>
</feature>
<dbReference type="EMBL" id="BX294138">
    <property type="protein sequence ID" value="CAD73049.1"/>
    <property type="molecule type" value="Genomic_DNA"/>
</dbReference>
<dbReference type="GO" id="GO:0008236">
    <property type="term" value="F:serine-type peptidase activity"/>
    <property type="evidence" value="ECO:0007669"/>
    <property type="project" value="UniProtKB-KW"/>
</dbReference>
<evidence type="ECO:0000259" key="7">
    <source>
        <dbReference type="PROSITE" id="PS50106"/>
    </source>
</evidence>
<evidence type="ECO:0000256" key="5">
    <source>
        <dbReference type="RuleBase" id="RU004404"/>
    </source>
</evidence>
<dbReference type="EnsemblBacteria" id="CAD73049">
    <property type="protein sequence ID" value="CAD73049"/>
    <property type="gene ID" value="RB3195"/>
</dbReference>
<dbReference type="CDD" id="cd06782">
    <property type="entry name" value="cpPDZ_CPP-like"/>
    <property type="match status" value="1"/>
</dbReference>
<dbReference type="GO" id="GO:0007165">
    <property type="term" value="P:signal transduction"/>
    <property type="evidence" value="ECO:0000318"/>
    <property type="project" value="GO_Central"/>
</dbReference>
<dbReference type="SUPFAM" id="SSF52096">
    <property type="entry name" value="ClpP/crotonase"/>
    <property type="match status" value="1"/>
</dbReference>
<keyword evidence="6" id="KW-0472">Membrane</keyword>
<keyword evidence="3 5" id="KW-0378">Hydrolase</keyword>